<feature type="region of interest" description="Disordered" evidence="8">
    <location>
        <begin position="375"/>
        <end position="410"/>
    </location>
</feature>
<evidence type="ECO:0000256" key="1">
    <source>
        <dbReference type="ARBA" id="ARBA00004123"/>
    </source>
</evidence>
<protein>
    <submittedName>
        <fullName evidence="10">Splicing factor 3a, subunit 1</fullName>
    </submittedName>
</protein>
<evidence type="ECO:0000313" key="11">
    <source>
        <dbReference type="Proteomes" id="UP001470230"/>
    </source>
</evidence>
<dbReference type="InterPro" id="IPR022030">
    <property type="entry name" value="SF3A1_dom"/>
</dbReference>
<evidence type="ECO:0000256" key="8">
    <source>
        <dbReference type="SAM" id="MobiDB-lite"/>
    </source>
</evidence>
<dbReference type="EMBL" id="JAPFFF010000007">
    <property type="protein sequence ID" value="KAK8886295.1"/>
    <property type="molecule type" value="Genomic_DNA"/>
</dbReference>
<feature type="domain" description="SURP motif" evidence="9">
    <location>
        <begin position="14"/>
        <end position="56"/>
    </location>
</feature>
<evidence type="ECO:0000259" key="9">
    <source>
        <dbReference type="PROSITE" id="PS50128"/>
    </source>
</evidence>
<comment type="subcellular location">
    <subcellularLocation>
        <location evidence="1">Nucleus</location>
    </subcellularLocation>
</comment>
<keyword evidence="5" id="KW-0508">mRNA splicing</keyword>
<keyword evidence="2" id="KW-0507">mRNA processing</keyword>
<reference evidence="10 11" key="1">
    <citation type="submission" date="2024-04" db="EMBL/GenBank/DDBJ databases">
        <title>Tritrichomonas musculus Genome.</title>
        <authorList>
            <person name="Alves-Ferreira E."/>
            <person name="Grigg M."/>
            <person name="Lorenzi H."/>
            <person name="Galac M."/>
        </authorList>
    </citation>
    <scope>NUCLEOTIDE SEQUENCE [LARGE SCALE GENOMIC DNA]</scope>
    <source>
        <strain evidence="10 11">EAF2021</strain>
    </source>
</reference>
<evidence type="ECO:0000256" key="5">
    <source>
        <dbReference type="ARBA" id="ARBA00023187"/>
    </source>
</evidence>
<dbReference type="SUPFAM" id="SSF109905">
    <property type="entry name" value="Surp module (SWAP domain)"/>
    <property type="match status" value="2"/>
</dbReference>
<keyword evidence="6" id="KW-0539">Nucleus</keyword>
<dbReference type="InterPro" id="IPR045146">
    <property type="entry name" value="SF3A1"/>
</dbReference>
<organism evidence="10 11">
    <name type="scientific">Tritrichomonas musculus</name>
    <dbReference type="NCBI Taxonomy" id="1915356"/>
    <lineage>
        <taxon>Eukaryota</taxon>
        <taxon>Metamonada</taxon>
        <taxon>Parabasalia</taxon>
        <taxon>Tritrichomonadida</taxon>
        <taxon>Tritrichomonadidae</taxon>
        <taxon>Tritrichomonas</taxon>
    </lineage>
</organism>
<dbReference type="InterPro" id="IPR000061">
    <property type="entry name" value="Surp"/>
</dbReference>
<dbReference type="Pfam" id="PF01805">
    <property type="entry name" value="Surp"/>
    <property type="match status" value="2"/>
</dbReference>
<keyword evidence="7" id="KW-0175">Coiled coil</keyword>
<dbReference type="SMART" id="SM00648">
    <property type="entry name" value="SWAP"/>
    <property type="match status" value="2"/>
</dbReference>
<dbReference type="PROSITE" id="PS50128">
    <property type="entry name" value="SURP"/>
    <property type="match status" value="2"/>
</dbReference>
<sequence>MSELIIPPKIVIQTINATIPAVIKHGDTLIQHLMNDPKNASKFSFLQPDDPFFPYFQMKLEEAKSGTKKVEEAPISQKSASATAAQSNVQPPKTIPSIIPPTFSYKQPPDIGGLQLDVIHLTAQYAAMYGKEFLQVIAKQEKDSPLFNFLKPDQPYFRLFTGLLEQYRLALDPSNQLSRRLEQESDSLLNVKADLEIEAEHARLSAEQKKKEANEAKKDESLEQFDWDDFKILGTISFDDEDDVQSSTSQNDKNIRIQNSTEEVQMIPKTLKEKKKKSGIVQISPITGQAVPIEEFADHLRFEKVHPQYQKELDDMKERRRMQNSALATGDQIVQNLKTYATGEAKPLKDPVMWDGRNESIQFTVAEAVDRVNEDRNEAAHEEMMRNDLKKEPQLIGPVFDRKRKSGSNK</sequence>
<evidence type="ECO:0000256" key="4">
    <source>
        <dbReference type="ARBA" id="ARBA00022737"/>
    </source>
</evidence>
<evidence type="ECO:0000313" key="10">
    <source>
        <dbReference type="EMBL" id="KAK8886295.1"/>
    </source>
</evidence>
<dbReference type="PANTHER" id="PTHR15316">
    <property type="entry name" value="SPLICEOSOME ASSOCIATED PROTEIN 114/SWAP SPLICING FACTOR-RELATED"/>
    <property type="match status" value="1"/>
</dbReference>
<dbReference type="Gene3D" id="1.10.10.790">
    <property type="entry name" value="Surp module"/>
    <property type="match status" value="2"/>
</dbReference>
<dbReference type="PANTHER" id="PTHR15316:SF1">
    <property type="entry name" value="SPLICING FACTOR 3A SUBUNIT 1"/>
    <property type="match status" value="1"/>
</dbReference>
<evidence type="ECO:0000256" key="7">
    <source>
        <dbReference type="SAM" id="Coils"/>
    </source>
</evidence>
<name>A0ABR2K8B9_9EUKA</name>
<feature type="compositionally biased region" description="Basic and acidic residues" evidence="8">
    <location>
        <begin position="375"/>
        <end position="393"/>
    </location>
</feature>
<accession>A0ABR2K8B9</accession>
<keyword evidence="3" id="KW-0747">Spliceosome</keyword>
<feature type="coiled-coil region" evidence="7">
    <location>
        <begin position="178"/>
        <end position="223"/>
    </location>
</feature>
<evidence type="ECO:0000256" key="3">
    <source>
        <dbReference type="ARBA" id="ARBA00022728"/>
    </source>
</evidence>
<comment type="caution">
    <text evidence="10">The sequence shown here is derived from an EMBL/GenBank/DDBJ whole genome shotgun (WGS) entry which is preliminary data.</text>
</comment>
<proteinExistence type="predicted"/>
<evidence type="ECO:0000256" key="6">
    <source>
        <dbReference type="ARBA" id="ARBA00023242"/>
    </source>
</evidence>
<feature type="domain" description="SURP motif" evidence="9">
    <location>
        <begin position="118"/>
        <end position="160"/>
    </location>
</feature>
<dbReference type="Pfam" id="PF12230">
    <property type="entry name" value="PRP21_like_P"/>
    <property type="match status" value="1"/>
</dbReference>
<evidence type="ECO:0000256" key="2">
    <source>
        <dbReference type="ARBA" id="ARBA00022664"/>
    </source>
</evidence>
<gene>
    <name evidence="10" type="ORF">M9Y10_041757</name>
</gene>
<dbReference type="Proteomes" id="UP001470230">
    <property type="component" value="Unassembled WGS sequence"/>
</dbReference>
<keyword evidence="11" id="KW-1185">Reference proteome</keyword>
<dbReference type="InterPro" id="IPR035967">
    <property type="entry name" value="SWAP/Surp_sf"/>
</dbReference>
<keyword evidence="4" id="KW-0677">Repeat</keyword>